<organism evidence="5 6">
    <name type="scientific">Massilia yuzhufengensis</name>
    <dbReference type="NCBI Taxonomy" id="1164594"/>
    <lineage>
        <taxon>Bacteria</taxon>
        <taxon>Pseudomonadati</taxon>
        <taxon>Pseudomonadota</taxon>
        <taxon>Betaproteobacteria</taxon>
        <taxon>Burkholderiales</taxon>
        <taxon>Oxalobacteraceae</taxon>
        <taxon>Telluria group</taxon>
        <taxon>Massilia</taxon>
    </lineage>
</organism>
<comment type="cofactor">
    <cofactor evidence="1">
        <name>Mg(2+)</name>
        <dbReference type="ChEBI" id="CHEBI:18420"/>
    </cofactor>
</comment>
<dbReference type="AlphaFoldDB" id="A0A1I1QW32"/>
<dbReference type="EMBL" id="FOLD01000020">
    <property type="protein sequence ID" value="SFD26354.1"/>
    <property type="molecule type" value="Genomic_DNA"/>
</dbReference>
<proteinExistence type="inferred from homology"/>
<dbReference type="Proteomes" id="UP000198639">
    <property type="component" value="Unassembled WGS sequence"/>
</dbReference>
<evidence type="ECO:0000313" key="5">
    <source>
        <dbReference type="EMBL" id="SFD26354.1"/>
    </source>
</evidence>
<dbReference type="InterPro" id="IPR020084">
    <property type="entry name" value="NUDIX_hydrolase_CS"/>
</dbReference>
<dbReference type="Gene3D" id="3.90.79.10">
    <property type="entry name" value="Nucleoside Triphosphate Pyrophosphohydrolase"/>
    <property type="match status" value="1"/>
</dbReference>
<keyword evidence="2 3" id="KW-0378">Hydrolase</keyword>
<evidence type="ECO:0000313" key="6">
    <source>
        <dbReference type="Proteomes" id="UP000198639"/>
    </source>
</evidence>
<comment type="similarity">
    <text evidence="3">Belongs to the Nudix hydrolase family.</text>
</comment>
<accession>A0A1I1QW32</accession>
<evidence type="ECO:0000256" key="1">
    <source>
        <dbReference type="ARBA" id="ARBA00001946"/>
    </source>
</evidence>
<keyword evidence="6" id="KW-1185">Reference proteome</keyword>
<dbReference type="PROSITE" id="PS51462">
    <property type="entry name" value="NUDIX"/>
    <property type="match status" value="1"/>
</dbReference>
<reference evidence="6" key="1">
    <citation type="submission" date="2016-10" db="EMBL/GenBank/DDBJ databases">
        <authorList>
            <person name="Varghese N."/>
            <person name="Submissions S."/>
        </authorList>
    </citation>
    <scope>NUCLEOTIDE SEQUENCE [LARGE SCALE GENOMIC DNA]</scope>
    <source>
        <strain evidence="6">CGMCC 1.12041</strain>
    </source>
</reference>
<dbReference type="GO" id="GO:0004081">
    <property type="term" value="F:bis(5'-nucleosyl)-tetraphosphatase (asymmetrical) activity"/>
    <property type="evidence" value="ECO:0007669"/>
    <property type="project" value="TreeGrafter"/>
</dbReference>
<protein>
    <submittedName>
        <fullName evidence="5">8-oxo-dGTP pyrophosphatase MutT, NUDIX family</fullName>
    </submittedName>
</protein>
<dbReference type="STRING" id="1164594.SAMN05216204_12059"/>
<dbReference type="InterPro" id="IPR015797">
    <property type="entry name" value="NUDIX_hydrolase-like_dom_sf"/>
</dbReference>
<dbReference type="PANTHER" id="PTHR21340:SF0">
    <property type="entry name" value="BIS(5'-NUCLEOSYL)-TETRAPHOSPHATASE [ASYMMETRICAL]"/>
    <property type="match status" value="1"/>
</dbReference>
<dbReference type="Pfam" id="PF00293">
    <property type="entry name" value="NUDIX"/>
    <property type="match status" value="1"/>
</dbReference>
<dbReference type="InterPro" id="IPR051325">
    <property type="entry name" value="Nudix_hydrolase_domain"/>
</dbReference>
<dbReference type="PANTHER" id="PTHR21340">
    <property type="entry name" value="DIADENOSINE 5,5-P1,P4-TETRAPHOSPHATE PYROPHOSPHOHYDROLASE MUTT"/>
    <property type="match status" value="1"/>
</dbReference>
<dbReference type="PROSITE" id="PS00893">
    <property type="entry name" value="NUDIX_BOX"/>
    <property type="match status" value="1"/>
</dbReference>
<dbReference type="InterPro" id="IPR020476">
    <property type="entry name" value="Nudix_hydrolase"/>
</dbReference>
<evidence type="ECO:0000259" key="4">
    <source>
        <dbReference type="PROSITE" id="PS51462"/>
    </source>
</evidence>
<dbReference type="RefSeq" id="WP_091875629.1">
    <property type="nucleotide sequence ID" value="NZ_FOLD01000020.1"/>
</dbReference>
<name>A0A1I1QW32_9BURK</name>
<evidence type="ECO:0000256" key="2">
    <source>
        <dbReference type="ARBA" id="ARBA00022801"/>
    </source>
</evidence>
<dbReference type="GO" id="GO:0006754">
    <property type="term" value="P:ATP biosynthetic process"/>
    <property type="evidence" value="ECO:0007669"/>
    <property type="project" value="TreeGrafter"/>
</dbReference>
<dbReference type="OrthoDB" id="5511555at2"/>
<dbReference type="InterPro" id="IPR000086">
    <property type="entry name" value="NUDIX_hydrolase_dom"/>
</dbReference>
<dbReference type="GO" id="GO:0006167">
    <property type="term" value="P:AMP biosynthetic process"/>
    <property type="evidence" value="ECO:0007669"/>
    <property type="project" value="TreeGrafter"/>
</dbReference>
<dbReference type="SUPFAM" id="SSF55811">
    <property type="entry name" value="Nudix"/>
    <property type="match status" value="1"/>
</dbReference>
<dbReference type="PRINTS" id="PR00502">
    <property type="entry name" value="NUDIXFAMILY"/>
</dbReference>
<evidence type="ECO:0000256" key="3">
    <source>
        <dbReference type="RuleBase" id="RU003476"/>
    </source>
</evidence>
<sequence>MTRHTVSCGTLVLNARRELLLCHVTHTAKWDIPKGMLDPGETELEAAMRELREEAGLEFEAALFRDLGPFAYRRDKRLHLFMLQAPASLDDLAHLHCSTTFPHHVTGAPTPEMDGYRWAVRDDVRGLCWPRMGEVLMSIDW</sequence>
<feature type="domain" description="Nudix hydrolase" evidence="4">
    <location>
        <begin position="3"/>
        <end position="141"/>
    </location>
</feature>
<gene>
    <name evidence="5" type="ORF">SAMN05216204_12059</name>
</gene>